<feature type="transmembrane region" description="Helical" evidence="6">
    <location>
        <begin position="448"/>
        <end position="467"/>
    </location>
</feature>
<feature type="transmembrane region" description="Helical" evidence="6">
    <location>
        <begin position="218"/>
        <end position="236"/>
    </location>
</feature>
<dbReference type="GO" id="GO:0005886">
    <property type="term" value="C:plasma membrane"/>
    <property type="evidence" value="ECO:0007669"/>
    <property type="project" value="TreeGrafter"/>
</dbReference>
<organism evidence="7 8">
    <name type="scientific">Roseiconus nitratireducens</name>
    <dbReference type="NCBI Taxonomy" id="2605748"/>
    <lineage>
        <taxon>Bacteria</taxon>
        <taxon>Pseudomonadati</taxon>
        <taxon>Planctomycetota</taxon>
        <taxon>Planctomycetia</taxon>
        <taxon>Pirellulales</taxon>
        <taxon>Pirellulaceae</taxon>
        <taxon>Roseiconus</taxon>
    </lineage>
</organism>
<feature type="region of interest" description="Disordered" evidence="5">
    <location>
        <begin position="128"/>
        <end position="177"/>
    </location>
</feature>
<sequence length="534" mass="58547">MIVAGSIVGSGELIATTKTGAEAGFSLLWLIILGCVIKVFAQIEFGRYAIISGKTTLQALDEVPGPRIRGRGNWLVWYWLLMWLASISQLGGIVGGVGQALAISAPLTQQGISYNRAADSEQLHRFESYRQASTEASDPSSPEPSSPEPSSPEPSSPEPSSPEPAGEPKLPEDPDQRIAVPPAEFDAELDRAEHINHWQSYDEQYPASDDGHALPPDTVIWSALIAVITSVILVIGRYNLIQSFSTALVASFTALVVVNVFWLQNEAEFAVSGRELFSGLVFSLPQSNGAFNPVGTALATFGIIGVGAAELITYPYWCLEKGYGKFTGPWEDTPQWKERARGWMRVMHFDAWGAMVIYTFATVAFYLLGASVLHRVGLNPEKNDMVRILAVMFRPVFSEQAAIIFLFGAFAVLYSTFFVANASHARVFSDALRVIGLIDSDEATRVRWVRILSGVFPILCLVIFVLFPSPAQLVLISGVAQGIMLPMLAGAALFFRYRRCVDGLKPNRTWDVFLWLSALAMLVTGTWTVVNRWM</sequence>
<dbReference type="GO" id="GO:0015086">
    <property type="term" value="F:cadmium ion transmembrane transporter activity"/>
    <property type="evidence" value="ECO:0007669"/>
    <property type="project" value="TreeGrafter"/>
</dbReference>
<dbReference type="NCBIfam" id="NF037982">
    <property type="entry name" value="Nramp_1"/>
    <property type="match status" value="1"/>
</dbReference>
<feature type="compositionally biased region" description="Pro residues" evidence="5">
    <location>
        <begin position="141"/>
        <end position="162"/>
    </location>
</feature>
<name>A0A5M6DFC4_9BACT</name>
<feature type="transmembrane region" description="Helical" evidence="6">
    <location>
        <begin position="401"/>
        <end position="420"/>
    </location>
</feature>
<evidence type="ECO:0000256" key="1">
    <source>
        <dbReference type="ARBA" id="ARBA00004141"/>
    </source>
</evidence>
<dbReference type="GO" id="GO:0034755">
    <property type="term" value="P:iron ion transmembrane transport"/>
    <property type="evidence" value="ECO:0007669"/>
    <property type="project" value="TreeGrafter"/>
</dbReference>
<evidence type="ECO:0000256" key="2">
    <source>
        <dbReference type="ARBA" id="ARBA00022692"/>
    </source>
</evidence>
<dbReference type="PANTHER" id="PTHR11706:SF3">
    <property type="entry name" value="METAL ION TRANSPORT PROTEIN"/>
    <property type="match status" value="1"/>
</dbReference>
<feature type="transmembrane region" description="Helical" evidence="6">
    <location>
        <begin position="509"/>
        <end position="530"/>
    </location>
</feature>
<dbReference type="GO" id="GO:0005384">
    <property type="term" value="F:manganese ion transmembrane transporter activity"/>
    <property type="evidence" value="ECO:0007669"/>
    <property type="project" value="TreeGrafter"/>
</dbReference>
<dbReference type="Proteomes" id="UP000324479">
    <property type="component" value="Unassembled WGS sequence"/>
</dbReference>
<feature type="transmembrane region" description="Helical" evidence="6">
    <location>
        <begin position="473"/>
        <end position="497"/>
    </location>
</feature>
<keyword evidence="2 6" id="KW-0812">Transmembrane</keyword>
<gene>
    <name evidence="7" type="ORF">FYK55_10945</name>
</gene>
<evidence type="ECO:0000256" key="3">
    <source>
        <dbReference type="ARBA" id="ARBA00022989"/>
    </source>
</evidence>
<feature type="transmembrane region" description="Helical" evidence="6">
    <location>
        <begin position="349"/>
        <end position="368"/>
    </location>
</feature>
<comment type="caution">
    <text evidence="7">The sequence shown here is derived from an EMBL/GenBank/DDBJ whole genome shotgun (WGS) entry which is preliminary data.</text>
</comment>
<reference evidence="7 8" key="1">
    <citation type="submission" date="2019-08" db="EMBL/GenBank/DDBJ databases">
        <authorList>
            <person name="Dhanesh K."/>
            <person name="Kumar G."/>
            <person name="Sasikala C."/>
            <person name="Venkata Ramana C."/>
        </authorList>
    </citation>
    <scope>NUCLEOTIDE SEQUENCE [LARGE SCALE GENOMIC DNA]</scope>
    <source>
        <strain evidence="7 8">JC645</strain>
    </source>
</reference>
<feature type="transmembrane region" description="Helical" evidence="6">
    <location>
        <begin position="243"/>
        <end position="263"/>
    </location>
</feature>
<dbReference type="EMBL" id="VWOX01000005">
    <property type="protein sequence ID" value="KAA5543895.1"/>
    <property type="molecule type" value="Genomic_DNA"/>
</dbReference>
<dbReference type="InterPro" id="IPR001046">
    <property type="entry name" value="NRAMP_fam"/>
</dbReference>
<feature type="transmembrane region" description="Helical" evidence="6">
    <location>
        <begin position="76"/>
        <end position="97"/>
    </location>
</feature>
<proteinExistence type="predicted"/>
<feature type="transmembrane region" description="Helical" evidence="6">
    <location>
        <begin position="294"/>
        <end position="317"/>
    </location>
</feature>
<keyword evidence="8" id="KW-1185">Reference proteome</keyword>
<keyword evidence="4 6" id="KW-0472">Membrane</keyword>
<dbReference type="PANTHER" id="PTHR11706">
    <property type="entry name" value="SOLUTE CARRIER PROTEIN FAMILY 11 MEMBER"/>
    <property type="match status" value="1"/>
</dbReference>
<dbReference type="AlphaFoldDB" id="A0A5M6DFC4"/>
<evidence type="ECO:0000256" key="5">
    <source>
        <dbReference type="SAM" id="MobiDB-lite"/>
    </source>
</evidence>
<evidence type="ECO:0000256" key="4">
    <source>
        <dbReference type="ARBA" id="ARBA00023136"/>
    </source>
</evidence>
<protein>
    <submittedName>
        <fullName evidence="7">Transmembrane Mn(2+) transporter</fullName>
    </submittedName>
</protein>
<evidence type="ECO:0000313" key="7">
    <source>
        <dbReference type="EMBL" id="KAA5543895.1"/>
    </source>
</evidence>
<keyword evidence="3 6" id="KW-1133">Transmembrane helix</keyword>
<evidence type="ECO:0000256" key="6">
    <source>
        <dbReference type="SAM" id="Phobius"/>
    </source>
</evidence>
<feature type="transmembrane region" description="Helical" evidence="6">
    <location>
        <begin position="23"/>
        <end position="41"/>
    </location>
</feature>
<evidence type="ECO:0000313" key="8">
    <source>
        <dbReference type="Proteomes" id="UP000324479"/>
    </source>
</evidence>
<accession>A0A5M6DFC4</accession>
<comment type="subcellular location">
    <subcellularLocation>
        <location evidence="1">Membrane</location>
        <topology evidence="1">Multi-pass membrane protein</topology>
    </subcellularLocation>
</comment>